<comment type="caution">
    <text evidence="1">The sequence shown here is derived from an EMBL/GenBank/DDBJ whole genome shotgun (WGS) entry which is preliminary data.</text>
</comment>
<dbReference type="PROSITE" id="PS50007">
    <property type="entry name" value="PIPLC_X_DOMAIN"/>
    <property type="match status" value="1"/>
</dbReference>
<proteinExistence type="predicted"/>
<dbReference type="PANTHER" id="PTHR13593:SF113">
    <property type="entry name" value="SI:DKEY-266F7.9"/>
    <property type="match status" value="1"/>
</dbReference>
<dbReference type="Gene3D" id="3.20.20.190">
    <property type="entry name" value="Phosphatidylinositol (PI) phosphodiesterase"/>
    <property type="match status" value="1"/>
</dbReference>
<dbReference type="PANTHER" id="PTHR13593">
    <property type="match status" value="1"/>
</dbReference>
<evidence type="ECO:0000313" key="2">
    <source>
        <dbReference type="Proteomes" id="UP000722111"/>
    </source>
</evidence>
<dbReference type="InterPro" id="IPR051057">
    <property type="entry name" value="PI-PLC_domain"/>
</dbReference>
<name>A0ABS0BAY9_9PSED</name>
<dbReference type="CDD" id="cd08557">
    <property type="entry name" value="PI-PLCc_bacteria_like"/>
    <property type="match status" value="1"/>
</dbReference>
<protein>
    <submittedName>
        <fullName evidence="1">Phospholipase</fullName>
    </submittedName>
</protein>
<dbReference type="EMBL" id="JACOPX010000001">
    <property type="protein sequence ID" value="MBF6031667.1"/>
    <property type="molecule type" value="Genomic_DNA"/>
</dbReference>
<sequence>MDIQYSNHQWMTATPAIDTLSLFELTLPGTHNAGSDWQASYPFFGPPRHWLACQHNTFYHQLQHGSRVLDIRLTYDAKAEGLGKFQMHHNGYRNSRTLGHLVTDINNFLDRNPNEFIIVDFHELAGDNFDYKFFNDMILHLMGKRLIPRNNRTLNLEQLKRISPVQRVLVAARSHQQLHSGIFIDSIDHEWSGNGITSASELQQFIGNLMKNSFNVWAPWSLSATSYSAVGGPVDIHSELDDWFDPAKSDWARKCNIINVDFIEESRIVEFCRTANLLKVRRPNA</sequence>
<reference evidence="1 2" key="1">
    <citation type="submission" date="2020-08" db="EMBL/GenBank/DDBJ databases">
        <title>Description of novel Pseudomonas species.</title>
        <authorList>
            <person name="Duman M."/>
            <person name="Mulet M."/>
            <person name="Altun S."/>
            <person name="Saticioglu I.B."/>
            <person name="Lalucat J."/>
            <person name="Garcia-Valdes E."/>
        </authorList>
    </citation>
    <scope>NUCLEOTIDE SEQUENCE [LARGE SCALE GENOMIC DNA]</scope>
    <source>
        <strain evidence="1 2">P155</strain>
    </source>
</reference>
<dbReference type="SUPFAM" id="SSF51695">
    <property type="entry name" value="PLC-like phosphodiesterases"/>
    <property type="match status" value="1"/>
</dbReference>
<keyword evidence="2" id="KW-1185">Reference proteome</keyword>
<dbReference type="InterPro" id="IPR017946">
    <property type="entry name" value="PLC-like_Pdiesterase_TIM-brl"/>
</dbReference>
<organism evidence="1 2">
    <name type="scientific">Pseudomonas neuropathica</name>
    <dbReference type="NCBI Taxonomy" id="2730425"/>
    <lineage>
        <taxon>Bacteria</taxon>
        <taxon>Pseudomonadati</taxon>
        <taxon>Pseudomonadota</taxon>
        <taxon>Gammaproteobacteria</taxon>
        <taxon>Pseudomonadales</taxon>
        <taxon>Pseudomonadaceae</taxon>
        <taxon>Pseudomonas</taxon>
    </lineage>
</organism>
<evidence type="ECO:0000313" key="1">
    <source>
        <dbReference type="EMBL" id="MBF6031667.1"/>
    </source>
</evidence>
<dbReference type="Proteomes" id="UP000722111">
    <property type="component" value="Unassembled WGS sequence"/>
</dbReference>
<gene>
    <name evidence="1" type="ORF">H8F23_00220</name>
</gene>
<accession>A0ABS0BAY9</accession>
<dbReference type="RefSeq" id="WP_194932994.1">
    <property type="nucleotide sequence ID" value="NZ_JACOPX010000001.1"/>
</dbReference>